<accession>A0A6C0HT10</accession>
<reference evidence="1" key="1">
    <citation type="journal article" date="2020" name="Nature">
        <title>Giant virus diversity and host interactions through global metagenomics.</title>
        <authorList>
            <person name="Schulz F."/>
            <person name="Roux S."/>
            <person name="Paez-Espino D."/>
            <person name="Jungbluth S."/>
            <person name="Walsh D.A."/>
            <person name="Denef V.J."/>
            <person name="McMahon K.D."/>
            <person name="Konstantinidis K.T."/>
            <person name="Eloe-Fadrosh E.A."/>
            <person name="Kyrpides N.C."/>
            <person name="Woyke T."/>
        </authorList>
    </citation>
    <scope>NUCLEOTIDE SEQUENCE</scope>
    <source>
        <strain evidence="1">GVMAG-M-3300023184-168</strain>
    </source>
</reference>
<sequence length="281" mass="33009">MFSSRMLNNLFFNNTDLTLEEIQQFMLTKNNCQTVLENLTPIIESTIETNSINILNNIPIIKTPILEKKEKSTSFLPRQQDTLFWCIFIIVNGFNEYNEIQRNYGVVELEIKKKIADYLKDNSSNMKQTNYKITKIKIQEIMSELLTSQKMTSYECLLAMCVFYKINIAIIFSNDKIMTEFISSNDEETPFYILNKDSYGKYKVDTVKKTWKEIQEMKQTRVCLDNYLKPMKSISNYTIPNLEELATKLGVFDITNKYKKQELYELINNTINPVITNIVRT</sequence>
<protein>
    <submittedName>
        <fullName evidence="1">Uncharacterized protein</fullName>
    </submittedName>
</protein>
<dbReference type="EMBL" id="MN740010">
    <property type="protein sequence ID" value="QHT83712.1"/>
    <property type="molecule type" value="Genomic_DNA"/>
</dbReference>
<evidence type="ECO:0000313" key="1">
    <source>
        <dbReference type="EMBL" id="QHT83712.1"/>
    </source>
</evidence>
<dbReference type="AlphaFoldDB" id="A0A6C0HT10"/>
<proteinExistence type="predicted"/>
<name>A0A6C0HT10_9ZZZZ</name>
<organism evidence="1">
    <name type="scientific">viral metagenome</name>
    <dbReference type="NCBI Taxonomy" id="1070528"/>
    <lineage>
        <taxon>unclassified sequences</taxon>
        <taxon>metagenomes</taxon>
        <taxon>organismal metagenomes</taxon>
    </lineage>
</organism>